<accession>A0A974PP36</accession>
<dbReference type="InterPro" id="IPR013435">
    <property type="entry name" value="Mobile_mystery_prot_A"/>
</dbReference>
<reference evidence="2 3" key="1">
    <citation type="submission" date="2020-10" db="EMBL/GenBank/DDBJ databases">
        <title>Degradation of 1,4-Dioxane by Xanthobacter sp. YN2, via a Novel Group-2 Soluble Di-Iron Monooxygenase.</title>
        <authorList>
            <person name="Ma F."/>
            <person name="Wang Y."/>
            <person name="Yang J."/>
            <person name="Guo H."/>
            <person name="Su D."/>
            <person name="Yu L."/>
        </authorList>
    </citation>
    <scope>NUCLEOTIDE SEQUENCE [LARGE SCALE GENOMIC DNA]</scope>
    <source>
        <strain evidence="2 3">YN2</strain>
    </source>
</reference>
<dbReference type="Proteomes" id="UP000596427">
    <property type="component" value="Chromosome"/>
</dbReference>
<feature type="domain" description="HTH cro/C1-type" evidence="1">
    <location>
        <begin position="34"/>
        <end position="90"/>
    </location>
</feature>
<evidence type="ECO:0000313" key="3">
    <source>
        <dbReference type="Proteomes" id="UP000596427"/>
    </source>
</evidence>
<sequence>MRTVIRQKARQRLDERLLALKPVDHYRSPPKGWLKAIRDALGMTGVQFARRLNVSPQSVDALEKSEANGTIKIKTLRRAAEALDCTLVYALVPNTSLEAAVNEQARALALRDLDRVAHTMKLEAQGVPDADLAERLDAYIRDSLRDRDIWEPS</sequence>
<name>A0A974PP36_9HYPH</name>
<protein>
    <submittedName>
        <fullName evidence="2">Mobile mystery protein A</fullName>
    </submittedName>
</protein>
<organism evidence="2 3">
    <name type="scientific">Xanthobacter dioxanivorans</name>
    <dbReference type="NCBI Taxonomy" id="2528964"/>
    <lineage>
        <taxon>Bacteria</taxon>
        <taxon>Pseudomonadati</taxon>
        <taxon>Pseudomonadota</taxon>
        <taxon>Alphaproteobacteria</taxon>
        <taxon>Hyphomicrobiales</taxon>
        <taxon>Xanthobacteraceae</taxon>
        <taxon>Xanthobacter</taxon>
    </lineage>
</organism>
<keyword evidence="3" id="KW-1185">Reference proteome</keyword>
<dbReference type="InterPro" id="IPR001387">
    <property type="entry name" value="Cro/C1-type_HTH"/>
</dbReference>
<dbReference type="Pfam" id="PF01381">
    <property type="entry name" value="HTH_3"/>
    <property type="match status" value="1"/>
</dbReference>
<dbReference type="KEGG" id="xdi:EZH22_29240"/>
<dbReference type="Gene3D" id="1.10.260.40">
    <property type="entry name" value="lambda repressor-like DNA-binding domains"/>
    <property type="match status" value="1"/>
</dbReference>
<dbReference type="EMBL" id="CP063362">
    <property type="protein sequence ID" value="QRG06876.1"/>
    <property type="molecule type" value="Genomic_DNA"/>
</dbReference>
<evidence type="ECO:0000259" key="1">
    <source>
        <dbReference type="PROSITE" id="PS50943"/>
    </source>
</evidence>
<dbReference type="NCBIfam" id="TIGR02612">
    <property type="entry name" value="mob_myst_A"/>
    <property type="match status" value="1"/>
</dbReference>
<dbReference type="InterPro" id="IPR010982">
    <property type="entry name" value="Lambda_DNA-bd_dom_sf"/>
</dbReference>
<dbReference type="SUPFAM" id="SSF47413">
    <property type="entry name" value="lambda repressor-like DNA-binding domains"/>
    <property type="match status" value="1"/>
</dbReference>
<evidence type="ECO:0000313" key="2">
    <source>
        <dbReference type="EMBL" id="QRG06876.1"/>
    </source>
</evidence>
<proteinExistence type="predicted"/>
<dbReference type="GO" id="GO:0003677">
    <property type="term" value="F:DNA binding"/>
    <property type="evidence" value="ECO:0007669"/>
    <property type="project" value="InterPro"/>
</dbReference>
<dbReference type="CDD" id="cd00093">
    <property type="entry name" value="HTH_XRE"/>
    <property type="match status" value="1"/>
</dbReference>
<dbReference type="SMART" id="SM00530">
    <property type="entry name" value="HTH_XRE"/>
    <property type="match status" value="1"/>
</dbReference>
<gene>
    <name evidence="2" type="ORF">EZH22_29240</name>
</gene>
<dbReference type="PROSITE" id="PS50943">
    <property type="entry name" value="HTH_CROC1"/>
    <property type="match status" value="1"/>
</dbReference>
<dbReference type="AlphaFoldDB" id="A0A974PP36"/>
<dbReference type="RefSeq" id="WP_203193790.1">
    <property type="nucleotide sequence ID" value="NZ_CP063362.1"/>
</dbReference>